<dbReference type="Pfam" id="PF10232">
    <property type="entry name" value="Med8"/>
    <property type="match status" value="1"/>
</dbReference>
<keyword evidence="5 9" id="KW-0010">Activator</keyword>
<dbReference type="GO" id="GO:0000978">
    <property type="term" value="F:RNA polymerase II cis-regulatory region sequence-specific DNA binding"/>
    <property type="evidence" value="ECO:0007669"/>
    <property type="project" value="TreeGrafter"/>
</dbReference>
<dbReference type="EMBL" id="CAJPDQ010000019">
    <property type="protein sequence ID" value="CAF9923096.1"/>
    <property type="molecule type" value="Genomic_DNA"/>
</dbReference>
<evidence type="ECO:0000313" key="12">
    <source>
        <dbReference type="Proteomes" id="UP000664169"/>
    </source>
</evidence>
<organism evidence="11 12">
    <name type="scientific">Gomphillus americanus</name>
    <dbReference type="NCBI Taxonomy" id="1940652"/>
    <lineage>
        <taxon>Eukaryota</taxon>
        <taxon>Fungi</taxon>
        <taxon>Dikarya</taxon>
        <taxon>Ascomycota</taxon>
        <taxon>Pezizomycotina</taxon>
        <taxon>Lecanoromycetes</taxon>
        <taxon>OSLEUM clade</taxon>
        <taxon>Ostropomycetidae</taxon>
        <taxon>Ostropales</taxon>
        <taxon>Graphidaceae</taxon>
        <taxon>Gomphilloideae</taxon>
        <taxon>Gomphillus</taxon>
    </lineage>
</organism>
<sequence>MAAPALRNEEIRKLEQTCQRLVQLTTALQTLQISLIQSDPLPSWSSFQSQIKIVSQHIESLSNTLNSSNELLSRLAVFPLPGFPGRAQEGLLGQLLRKKVEPGVEDWIQEGLNAGNSMARLRSNDADVTGENLENLWDWAAGALQDELRRYLPTFGGNYTLEERKIGIQNVVTGLQRTLPDTMADSSDEDDESDDDEMKDDSRPKTVSKAAASTTKQESLQPSLPINAQLRYMVSGMFLPTVATGSSR</sequence>
<keyword evidence="4 9" id="KW-0805">Transcription regulation</keyword>
<dbReference type="InterPro" id="IPR019364">
    <property type="entry name" value="Mediatior_Med8_fun/met"/>
</dbReference>
<evidence type="ECO:0000256" key="8">
    <source>
        <dbReference type="ARBA" id="ARBA00031261"/>
    </source>
</evidence>
<dbReference type="GO" id="GO:0016592">
    <property type="term" value="C:mediator complex"/>
    <property type="evidence" value="ECO:0007669"/>
    <property type="project" value="InterPro"/>
</dbReference>
<dbReference type="GO" id="GO:0006357">
    <property type="term" value="P:regulation of transcription by RNA polymerase II"/>
    <property type="evidence" value="ECO:0007669"/>
    <property type="project" value="InterPro"/>
</dbReference>
<dbReference type="GO" id="GO:0003712">
    <property type="term" value="F:transcription coregulator activity"/>
    <property type="evidence" value="ECO:0007669"/>
    <property type="project" value="InterPro"/>
</dbReference>
<comment type="caution">
    <text evidence="11">The sequence shown here is derived from an EMBL/GenBank/DDBJ whole genome shotgun (WGS) entry which is preliminary data.</text>
</comment>
<dbReference type="PANTHER" id="PTHR13074:SF9">
    <property type="entry name" value="MEDIATOR OF RNA POLYMERASE II TRANSCRIPTION SUBUNIT 8"/>
    <property type="match status" value="1"/>
</dbReference>
<dbReference type="AlphaFoldDB" id="A0A8H3FBT4"/>
<evidence type="ECO:0000256" key="10">
    <source>
        <dbReference type="SAM" id="MobiDB-lite"/>
    </source>
</evidence>
<name>A0A8H3FBT4_9LECA</name>
<accession>A0A8H3FBT4</accession>
<dbReference type="Proteomes" id="UP000664169">
    <property type="component" value="Unassembled WGS sequence"/>
</dbReference>
<evidence type="ECO:0000256" key="4">
    <source>
        <dbReference type="ARBA" id="ARBA00023015"/>
    </source>
</evidence>
<evidence type="ECO:0000256" key="1">
    <source>
        <dbReference type="ARBA" id="ARBA00004123"/>
    </source>
</evidence>
<comment type="similarity">
    <text evidence="2 9">Belongs to the Mediator complex subunit 8 family.</text>
</comment>
<comment type="subunit">
    <text evidence="9">Component of the Mediator complex.</text>
</comment>
<dbReference type="OrthoDB" id="5329317at2759"/>
<feature type="region of interest" description="Disordered" evidence="10">
    <location>
        <begin position="177"/>
        <end position="225"/>
    </location>
</feature>
<evidence type="ECO:0000256" key="2">
    <source>
        <dbReference type="ARBA" id="ARBA00005716"/>
    </source>
</evidence>
<proteinExistence type="inferred from homology"/>
<evidence type="ECO:0000256" key="7">
    <source>
        <dbReference type="ARBA" id="ARBA00023242"/>
    </source>
</evidence>
<evidence type="ECO:0000256" key="5">
    <source>
        <dbReference type="ARBA" id="ARBA00023159"/>
    </source>
</evidence>
<evidence type="ECO:0000256" key="6">
    <source>
        <dbReference type="ARBA" id="ARBA00023163"/>
    </source>
</evidence>
<feature type="compositionally biased region" description="Polar residues" evidence="10">
    <location>
        <begin position="211"/>
        <end position="225"/>
    </location>
</feature>
<dbReference type="Gene3D" id="1.20.58.1710">
    <property type="match status" value="1"/>
</dbReference>
<dbReference type="Gene3D" id="6.10.250.2610">
    <property type="match status" value="1"/>
</dbReference>
<evidence type="ECO:0000256" key="3">
    <source>
        <dbReference type="ARBA" id="ARBA00020637"/>
    </source>
</evidence>
<keyword evidence="7 9" id="KW-0539">Nucleus</keyword>
<dbReference type="GO" id="GO:0070847">
    <property type="term" value="C:core mediator complex"/>
    <property type="evidence" value="ECO:0007669"/>
    <property type="project" value="TreeGrafter"/>
</dbReference>
<feature type="compositionally biased region" description="Acidic residues" evidence="10">
    <location>
        <begin position="186"/>
        <end position="199"/>
    </location>
</feature>
<reference evidence="11" key="1">
    <citation type="submission" date="2021-03" db="EMBL/GenBank/DDBJ databases">
        <authorList>
            <person name="Tagirdzhanova G."/>
        </authorList>
    </citation>
    <scope>NUCLEOTIDE SEQUENCE</scope>
</reference>
<gene>
    <name evidence="9" type="primary">MED8</name>
    <name evidence="11" type="ORF">GOMPHAMPRED_002735</name>
</gene>
<keyword evidence="6 9" id="KW-0804">Transcription</keyword>
<evidence type="ECO:0000256" key="9">
    <source>
        <dbReference type="RuleBase" id="RU364144"/>
    </source>
</evidence>
<dbReference type="PANTHER" id="PTHR13074">
    <property type="entry name" value="MEDIATOR OF RNA POLYMERASE II TRANSCRIPTION SUBUNIT 8"/>
    <property type="match status" value="1"/>
</dbReference>
<comment type="subcellular location">
    <subcellularLocation>
        <location evidence="1 9">Nucleus</location>
    </subcellularLocation>
</comment>
<keyword evidence="12" id="KW-1185">Reference proteome</keyword>
<evidence type="ECO:0000313" key="11">
    <source>
        <dbReference type="EMBL" id="CAF9923096.1"/>
    </source>
</evidence>
<protein>
    <recommendedName>
        <fullName evidence="3 9">Mediator of RNA polymerase II transcription subunit 8</fullName>
    </recommendedName>
    <alternativeName>
        <fullName evidence="8 9">Mediator complex subunit 8</fullName>
    </alternativeName>
</protein>
<comment type="function">
    <text evidence="9">Component of the Mediator complex, a coactivator involved in the regulated transcription of nearly all RNA polymerase II-dependent genes. Mediator functions as a bridge to convey information from gene-specific regulatory proteins to the basal RNA polymerase II transcription machinery. Mediator is recruited to promoters by direct interactions with regulatory proteins and serves as a scaffold for the assembly of a functional preinitiation complex with RNA polymerase II and the general transcription factors.</text>
</comment>